<reference evidence="4 5" key="1">
    <citation type="submission" date="2013-08" db="EMBL/GenBank/DDBJ databases">
        <authorList>
            <person name="Huang J."/>
            <person name="Wang G."/>
        </authorList>
    </citation>
    <scope>NUCLEOTIDE SEQUENCE [LARGE SCALE GENOMIC DNA]</scope>
    <source>
        <strain evidence="4 5">JSM 072002</strain>
    </source>
</reference>
<comment type="subcellular location">
    <subcellularLocation>
        <location evidence="2">Spore core</location>
    </subcellularLocation>
</comment>
<comment type="similarity">
    <text evidence="2">Belongs to the SspK family.</text>
</comment>
<dbReference type="AlphaFoldDB" id="A0A0A5HWW3"/>
<dbReference type="STRING" id="1385512.N784_10270"/>
<evidence type="ECO:0000256" key="3">
    <source>
        <dbReference type="SAM" id="MobiDB-lite"/>
    </source>
</evidence>
<dbReference type="OrthoDB" id="2382188at2"/>
<keyword evidence="5" id="KW-1185">Reference proteome</keyword>
<dbReference type="GO" id="GO:0042601">
    <property type="term" value="C:endospore-forming forespore"/>
    <property type="evidence" value="ECO:0007669"/>
    <property type="project" value="InterPro"/>
</dbReference>
<dbReference type="GO" id="GO:0030435">
    <property type="term" value="P:sporulation resulting in formation of a cellular spore"/>
    <property type="evidence" value="ECO:0007669"/>
    <property type="project" value="UniProtKB-KW"/>
</dbReference>
<sequence length="48" mass="5489">MVRNKAKNFPEEKPNGPARARAIYSSKRADGSINTHPQQRMRQSAKHK</sequence>
<proteinExistence type="evidence at transcript level"/>
<evidence type="ECO:0000313" key="5">
    <source>
        <dbReference type="Proteomes" id="UP000030401"/>
    </source>
</evidence>
<name>A0A0A5HWW3_9BACI</name>
<evidence type="ECO:0000256" key="1">
    <source>
        <dbReference type="ARBA" id="ARBA00022969"/>
    </source>
</evidence>
<dbReference type="GO" id="GO:0030436">
    <property type="term" value="P:asexual sporulation"/>
    <property type="evidence" value="ECO:0007669"/>
    <property type="project" value="UniProtKB-UniRule"/>
</dbReference>
<comment type="caution">
    <text evidence="4">The sequence shown here is derived from an EMBL/GenBank/DDBJ whole genome shotgun (WGS) entry which is preliminary data.</text>
</comment>
<evidence type="ECO:0000313" key="4">
    <source>
        <dbReference type="EMBL" id="KGX88122.1"/>
    </source>
</evidence>
<dbReference type="RefSeq" id="WP_084600114.1">
    <property type="nucleotide sequence ID" value="NZ_AVPG01000003.1"/>
</dbReference>
<feature type="compositionally biased region" description="Polar residues" evidence="3">
    <location>
        <begin position="32"/>
        <end position="42"/>
    </location>
</feature>
<gene>
    <name evidence="2" type="primary">sspK</name>
    <name evidence="4" type="ORF">N784_10270</name>
</gene>
<feature type="region of interest" description="Disordered" evidence="3">
    <location>
        <begin position="1"/>
        <end position="48"/>
    </location>
</feature>
<dbReference type="Pfam" id="PF08176">
    <property type="entry name" value="SspK"/>
    <property type="match status" value="1"/>
</dbReference>
<organism evidence="4 5">
    <name type="scientific">Pontibacillus litoralis JSM 072002</name>
    <dbReference type="NCBI Taxonomy" id="1385512"/>
    <lineage>
        <taxon>Bacteria</taxon>
        <taxon>Bacillati</taxon>
        <taxon>Bacillota</taxon>
        <taxon>Bacilli</taxon>
        <taxon>Bacillales</taxon>
        <taxon>Bacillaceae</taxon>
        <taxon>Pontibacillus</taxon>
    </lineage>
</organism>
<accession>A0A0A5HWW3</accession>
<protein>
    <recommendedName>
        <fullName evidence="2">Small, acid-soluble spore protein K</fullName>
        <shortName evidence="2">SASP K</shortName>
    </recommendedName>
</protein>
<dbReference type="EMBL" id="AVPG01000003">
    <property type="protein sequence ID" value="KGX88122.1"/>
    <property type="molecule type" value="Genomic_DNA"/>
</dbReference>
<dbReference type="Proteomes" id="UP000030401">
    <property type="component" value="Unassembled WGS sequence"/>
</dbReference>
<comment type="induction">
    <text evidence="2">Expressed only in the forespore compartment of sporulating cells.</text>
</comment>
<dbReference type="HAMAP" id="MF_01504">
    <property type="entry name" value="SspK"/>
    <property type="match status" value="1"/>
</dbReference>
<dbReference type="InterPro" id="IPR012611">
    <property type="entry name" value="SASP_SspK"/>
</dbReference>
<keyword evidence="1 2" id="KW-0749">Sporulation</keyword>
<evidence type="ECO:0000256" key="2">
    <source>
        <dbReference type="HAMAP-Rule" id="MF_01504"/>
    </source>
</evidence>